<dbReference type="PANTHER" id="PTHR36037">
    <property type="entry name" value="RNA-DIRECTED DNA POLYMERASE (REVERSE TRANSCRIPTASE)-RELATED FAMILY PROTEIN"/>
    <property type="match status" value="1"/>
</dbReference>
<organism evidence="2 3">
    <name type="scientific">Nelumbo nucifera</name>
    <name type="common">Sacred lotus</name>
    <dbReference type="NCBI Taxonomy" id="4432"/>
    <lineage>
        <taxon>Eukaryota</taxon>
        <taxon>Viridiplantae</taxon>
        <taxon>Streptophyta</taxon>
        <taxon>Embryophyta</taxon>
        <taxon>Tracheophyta</taxon>
        <taxon>Spermatophyta</taxon>
        <taxon>Magnoliopsida</taxon>
        <taxon>Proteales</taxon>
        <taxon>Nelumbonaceae</taxon>
        <taxon>Nelumbo</taxon>
    </lineage>
</organism>
<dbReference type="OMA" id="FPNDVFI"/>
<dbReference type="GeneID" id="104590200"/>
<gene>
    <name evidence="3" type="primary">LOC104590200</name>
</gene>
<dbReference type="InParanoid" id="A0A1U7ZG41"/>
<evidence type="ECO:0000256" key="1">
    <source>
        <dbReference type="SAM" id="Coils"/>
    </source>
</evidence>
<proteinExistence type="predicted"/>
<dbReference type="Proteomes" id="UP000189703">
    <property type="component" value="Unplaced"/>
</dbReference>
<keyword evidence="2" id="KW-1185">Reference proteome</keyword>
<feature type="coiled-coil region" evidence="1">
    <location>
        <begin position="81"/>
        <end position="108"/>
    </location>
</feature>
<sequence>MEERVETLQSSERPLDFETFRSRVRELSNYRRSDDFSETSPLDSEKLLEECVIHLESKIKQITSEFSDLSCLGPDDLEAYLEHMKEKLKMVEAENVKISEEIEDLTRTYMEDSARFESDLEGLNDSLEVIESQGIDKLHTGACGEISISEEYQECLKSAHENCNFEILELDHQIEKSKVTLSSLKDLDYIFRRVEAIEQIEDALTGVKVIEFEGNCIRLSIRIFLPATEVLRCQQKVEDITEPSVLDHELLIEVMDGSMELKNVEIFPSDVFIGEIVDAAKSFWEFFPSLSTPKLRSSLEWFVRKVQDRILLCTLRQSLVKVANKSRHSFEYSDRDETITAHMVGGIDAFIKVSQGWPVTNSALKLMSLKSSENHSKEISLRFLCKVEELVNSLNVQTRQNLSSFVDNIEEIIAQQMRSEPQ</sequence>
<dbReference type="RefSeq" id="XP_010247063.1">
    <property type="nucleotide sequence ID" value="XM_010248761.2"/>
</dbReference>
<protein>
    <submittedName>
        <fullName evidence="3">Uncharacterized protein LOC104590200 isoform X1</fullName>
    </submittedName>
</protein>
<dbReference type="PANTHER" id="PTHR36037:SF1">
    <property type="entry name" value="RNA-DIRECTED DNA POLYMERASE (REVERSE TRANSCRIPTASE)-RELATED FAMILY PROTEIN"/>
    <property type="match status" value="1"/>
</dbReference>
<accession>A0A1U7ZG41</accession>
<evidence type="ECO:0000313" key="2">
    <source>
        <dbReference type="Proteomes" id="UP000189703"/>
    </source>
</evidence>
<dbReference type="AlphaFoldDB" id="A0A1U7ZG41"/>
<dbReference type="eggNOG" id="ENOG502QQ0E">
    <property type="taxonomic scope" value="Eukaryota"/>
</dbReference>
<reference evidence="3" key="1">
    <citation type="submission" date="2025-08" db="UniProtKB">
        <authorList>
            <consortium name="RefSeq"/>
        </authorList>
    </citation>
    <scope>IDENTIFICATION</scope>
</reference>
<keyword evidence="1" id="KW-0175">Coiled coil</keyword>
<dbReference type="KEGG" id="nnu:104590200"/>
<dbReference type="OrthoDB" id="1927690at2759"/>
<name>A0A1U7ZG41_NELNU</name>
<evidence type="ECO:0000313" key="3">
    <source>
        <dbReference type="RefSeq" id="XP_010247063.1"/>
    </source>
</evidence>